<name>A0A845V666_9GAMM</name>
<dbReference type="RefSeq" id="WP_164212048.1">
    <property type="nucleotide sequence ID" value="NZ_JAAGSC010000043.1"/>
</dbReference>
<evidence type="ECO:0000256" key="6">
    <source>
        <dbReference type="ARBA" id="ARBA00023136"/>
    </source>
</evidence>
<dbReference type="AlphaFoldDB" id="A0A845V666"/>
<dbReference type="Proteomes" id="UP000484885">
    <property type="component" value="Unassembled WGS sequence"/>
</dbReference>
<evidence type="ECO:0000256" key="9">
    <source>
        <dbReference type="NCBIfam" id="TIGR02209"/>
    </source>
</evidence>
<keyword evidence="8" id="KW-0997">Cell inner membrane</keyword>
<comment type="subunit">
    <text evidence="8">Part of a complex composed of FtsB, FtsL and FtsQ.</text>
</comment>
<evidence type="ECO:0000256" key="2">
    <source>
        <dbReference type="ARBA" id="ARBA00022475"/>
    </source>
</evidence>
<keyword evidence="11" id="KW-1185">Reference proteome</keyword>
<comment type="caution">
    <text evidence="10">The sequence shown here is derived from an EMBL/GenBank/DDBJ whole genome shotgun (WGS) entry which is preliminary data.</text>
</comment>
<keyword evidence="7 8" id="KW-0131">Cell cycle</keyword>
<keyword evidence="2 8" id="KW-1003">Cell membrane</keyword>
<dbReference type="GO" id="GO:0043093">
    <property type="term" value="P:FtsZ-dependent cytokinesis"/>
    <property type="evidence" value="ECO:0007669"/>
    <property type="project" value="UniProtKB-UniRule"/>
</dbReference>
<dbReference type="PANTHER" id="PTHR37479:SF1">
    <property type="entry name" value="CELL DIVISION PROTEIN FTSL"/>
    <property type="match status" value="1"/>
</dbReference>
<dbReference type="InterPro" id="IPR011922">
    <property type="entry name" value="Cell_div_FtsL"/>
</dbReference>
<keyword evidence="3 8" id="KW-0132">Cell division</keyword>
<gene>
    <name evidence="8 10" type="primary">ftsL</name>
    <name evidence="10" type="ORF">G3I74_13100</name>
</gene>
<dbReference type="GO" id="GO:0005886">
    <property type="term" value="C:plasma membrane"/>
    <property type="evidence" value="ECO:0007669"/>
    <property type="project" value="UniProtKB-SubCell"/>
</dbReference>
<reference evidence="10 11" key="1">
    <citation type="submission" date="2020-02" db="EMBL/GenBank/DDBJ databases">
        <authorList>
            <person name="Zhang X.-Y."/>
        </authorList>
    </citation>
    <scope>NUCLEOTIDE SEQUENCE [LARGE SCALE GENOMIC DNA]</scope>
    <source>
        <strain evidence="10 11">C33</strain>
    </source>
</reference>
<evidence type="ECO:0000313" key="10">
    <source>
        <dbReference type="EMBL" id="NDY96666.1"/>
    </source>
</evidence>
<sequence>MIRWLAFFLVLGLLLASAIGVVALRHESRQLFAALQEAGAERDQARVEWSRLQLEQAWLAEAGRVEREARDQLGMTLPERTGVLVETQ</sequence>
<organism evidence="10 11">
    <name type="scientific">Wenzhouxiangella limi</name>
    <dbReference type="NCBI Taxonomy" id="2707351"/>
    <lineage>
        <taxon>Bacteria</taxon>
        <taxon>Pseudomonadati</taxon>
        <taxon>Pseudomonadota</taxon>
        <taxon>Gammaproteobacteria</taxon>
        <taxon>Chromatiales</taxon>
        <taxon>Wenzhouxiangellaceae</taxon>
        <taxon>Wenzhouxiangella</taxon>
    </lineage>
</organism>
<dbReference type="HAMAP" id="MF_00910">
    <property type="entry name" value="FtsL"/>
    <property type="match status" value="1"/>
</dbReference>
<keyword evidence="4 8" id="KW-0812">Transmembrane</keyword>
<dbReference type="NCBIfam" id="TIGR02209">
    <property type="entry name" value="ftsL_broad"/>
    <property type="match status" value="1"/>
</dbReference>
<dbReference type="EMBL" id="JAAGSC010000043">
    <property type="protein sequence ID" value="NDY96666.1"/>
    <property type="molecule type" value="Genomic_DNA"/>
</dbReference>
<protein>
    <recommendedName>
        <fullName evidence="8 9">Cell division protein FtsL</fullName>
    </recommendedName>
</protein>
<dbReference type="GO" id="GO:0032153">
    <property type="term" value="C:cell division site"/>
    <property type="evidence" value="ECO:0007669"/>
    <property type="project" value="UniProtKB-UniRule"/>
</dbReference>
<dbReference type="PANTHER" id="PTHR37479">
    <property type="entry name" value="CELL DIVISION PROTEIN FTSL"/>
    <property type="match status" value="1"/>
</dbReference>
<proteinExistence type="inferred from homology"/>
<dbReference type="Pfam" id="PF04999">
    <property type="entry name" value="FtsL"/>
    <property type="match status" value="1"/>
</dbReference>
<keyword evidence="6 8" id="KW-0472">Membrane</keyword>
<evidence type="ECO:0000256" key="5">
    <source>
        <dbReference type="ARBA" id="ARBA00022989"/>
    </source>
</evidence>
<evidence type="ECO:0000256" key="1">
    <source>
        <dbReference type="ARBA" id="ARBA00004401"/>
    </source>
</evidence>
<keyword evidence="5 8" id="KW-1133">Transmembrane helix</keyword>
<accession>A0A845V666</accession>
<evidence type="ECO:0000256" key="7">
    <source>
        <dbReference type="ARBA" id="ARBA00023306"/>
    </source>
</evidence>
<comment type="subcellular location">
    <subcellularLocation>
        <location evidence="8">Cell inner membrane</location>
        <topology evidence="8">Single-pass type II membrane protein</topology>
    </subcellularLocation>
    <subcellularLocation>
        <location evidence="1">Cell membrane</location>
        <topology evidence="1">Single-pass type II membrane protein</topology>
    </subcellularLocation>
    <text evidence="8">Localizes to the division septum where it forms a ring structure.</text>
</comment>
<comment type="similarity">
    <text evidence="8">Belongs to the FtsL family.</text>
</comment>
<evidence type="ECO:0000256" key="3">
    <source>
        <dbReference type="ARBA" id="ARBA00022618"/>
    </source>
</evidence>
<comment type="function">
    <text evidence="8">Essential cell division protein. May link together the upstream cell division proteins, which are predominantly cytoplasmic, with the downstream cell division proteins, which are predominantly periplasmic.</text>
</comment>
<evidence type="ECO:0000313" key="11">
    <source>
        <dbReference type="Proteomes" id="UP000484885"/>
    </source>
</evidence>
<evidence type="ECO:0000256" key="4">
    <source>
        <dbReference type="ARBA" id="ARBA00022692"/>
    </source>
</evidence>
<evidence type="ECO:0000256" key="8">
    <source>
        <dbReference type="HAMAP-Rule" id="MF_00910"/>
    </source>
</evidence>